<keyword evidence="2" id="KW-0012">Acyltransferase</keyword>
<geneLocation type="plasmid" evidence="2">
    <name>p-HB236076</name>
</geneLocation>
<dbReference type="PROSITE" id="PS51186">
    <property type="entry name" value="GNAT"/>
    <property type="match status" value="1"/>
</dbReference>
<reference evidence="2" key="1">
    <citation type="submission" date="2024-07" db="EMBL/GenBank/DDBJ databases">
        <title>Genome Analysis of a Potential Novel Vibrio Species Secreting pH- and Thermo-stable Alginate Lyase and its Application in Producing Alginate Oligosaccharides.</title>
        <authorList>
            <person name="Huang H."/>
            <person name="Bao K."/>
        </authorList>
    </citation>
    <scope>NUCLEOTIDE SEQUENCE</scope>
    <source>
        <strain evidence="2">HB236076</strain>
        <plasmid evidence="2">p-HB236076</plasmid>
    </source>
</reference>
<accession>A0AB39HJW2</accession>
<sequence length="167" mass="19119">MEFILAQYKDYEAVAQLHNNSEIYGQSLTLDAEASKERFEELCAIWQTRLTNPPFNQHVILVSQQEQLVGLICLFANHDFERGGLIDALYVDERLQHQGIGRELVKRAAIWQKQHFDRNGVYLKISSAYKAALKFYQELGADIDSSDEEQIIVSWDSVDELCGHIAS</sequence>
<dbReference type="InterPro" id="IPR000182">
    <property type="entry name" value="GNAT_dom"/>
</dbReference>
<dbReference type="KEGG" id="vih:AB0763_16135"/>
<gene>
    <name evidence="2" type="ORF">AB0763_16135</name>
</gene>
<dbReference type="EC" id="2.3.-.-" evidence="2"/>
<name>A0AB39HJW2_9VIBR</name>
<dbReference type="CDD" id="cd04301">
    <property type="entry name" value="NAT_SF"/>
    <property type="match status" value="1"/>
</dbReference>
<dbReference type="AlphaFoldDB" id="A0AB39HJW2"/>
<dbReference type="GO" id="GO:0016747">
    <property type="term" value="F:acyltransferase activity, transferring groups other than amino-acyl groups"/>
    <property type="evidence" value="ECO:0007669"/>
    <property type="project" value="InterPro"/>
</dbReference>
<dbReference type="Pfam" id="PF00583">
    <property type="entry name" value="Acetyltransf_1"/>
    <property type="match status" value="1"/>
</dbReference>
<keyword evidence="2" id="KW-0614">Plasmid</keyword>
<dbReference type="RefSeq" id="WP_306099475.1">
    <property type="nucleotide sequence ID" value="NZ_CP162602.1"/>
</dbReference>
<evidence type="ECO:0000259" key="1">
    <source>
        <dbReference type="PROSITE" id="PS51186"/>
    </source>
</evidence>
<feature type="domain" description="N-acetyltransferase" evidence="1">
    <location>
        <begin position="1"/>
        <end position="159"/>
    </location>
</feature>
<dbReference type="Gene3D" id="3.40.630.30">
    <property type="match status" value="1"/>
</dbReference>
<protein>
    <submittedName>
        <fullName evidence="2">GNAT family N-acetyltransferase</fullName>
        <ecNumber evidence="2">2.3.-.-</ecNumber>
    </submittedName>
</protein>
<dbReference type="EMBL" id="CP162602">
    <property type="protein sequence ID" value="XDK26571.1"/>
    <property type="molecule type" value="Genomic_DNA"/>
</dbReference>
<dbReference type="SUPFAM" id="SSF55729">
    <property type="entry name" value="Acyl-CoA N-acyltransferases (Nat)"/>
    <property type="match status" value="1"/>
</dbReference>
<evidence type="ECO:0000313" key="2">
    <source>
        <dbReference type="EMBL" id="XDK26571.1"/>
    </source>
</evidence>
<dbReference type="InterPro" id="IPR016181">
    <property type="entry name" value="Acyl_CoA_acyltransferase"/>
</dbReference>
<organism evidence="2">
    <name type="scientific">Vibrio sp. HB236076</name>
    <dbReference type="NCBI Taxonomy" id="3232307"/>
    <lineage>
        <taxon>Bacteria</taxon>
        <taxon>Pseudomonadati</taxon>
        <taxon>Pseudomonadota</taxon>
        <taxon>Gammaproteobacteria</taxon>
        <taxon>Vibrionales</taxon>
        <taxon>Vibrionaceae</taxon>
        <taxon>Vibrio</taxon>
    </lineage>
</organism>
<proteinExistence type="predicted"/>
<keyword evidence="2" id="KW-0808">Transferase</keyword>